<dbReference type="InterPro" id="IPR039577">
    <property type="entry name" value="Rad18"/>
</dbReference>
<reference evidence="8" key="1">
    <citation type="submission" date="2024-06" db="EMBL/GenBank/DDBJ databases">
        <title>Multi-omics analyses provide insights into the biosynthesis of the anticancer antibiotic pleurotin in Hohenbuehelia grisea.</title>
        <authorList>
            <person name="Weaver J.A."/>
            <person name="Alberti F."/>
        </authorList>
    </citation>
    <scope>NUCLEOTIDE SEQUENCE [LARGE SCALE GENOMIC DNA]</scope>
    <source>
        <strain evidence="8">T-177</strain>
    </source>
</reference>
<dbReference type="PANTHER" id="PTHR14134:SF2">
    <property type="entry name" value="E3 UBIQUITIN-PROTEIN LIGASE RAD18"/>
    <property type="match status" value="1"/>
</dbReference>
<keyword evidence="2 4" id="KW-0863">Zinc-finger</keyword>
<dbReference type="SUPFAM" id="SSF57850">
    <property type="entry name" value="RING/U-box"/>
    <property type="match status" value="1"/>
</dbReference>
<evidence type="ECO:0000256" key="3">
    <source>
        <dbReference type="ARBA" id="ARBA00022833"/>
    </source>
</evidence>
<feature type="domain" description="RING-type" evidence="6">
    <location>
        <begin position="182"/>
        <end position="239"/>
    </location>
</feature>
<dbReference type="PROSITE" id="PS50089">
    <property type="entry name" value="ZF_RING_2"/>
    <property type="match status" value="1"/>
</dbReference>
<organism evidence="7 8">
    <name type="scientific">Hohenbuehelia grisea</name>
    <dbReference type="NCBI Taxonomy" id="104357"/>
    <lineage>
        <taxon>Eukaryota</taxon>
        <taxon>Fungi</taxon>
        <taxon>Dikarya</taxon>
        <taxon>Basidiomycota</taxon>
        <taxon>Agaricomycotina</taxon>
        <taxon>Agaricomycetes</taxon>
        <taxon>Agaricomycetidae</taxon>
        <taxon>Agaricales</taxon>
        <taxon>Pleurotineae</taxon>
        <taxon>Pleurotaceae</taxon>
        <taxon>Hohenbuehelia</taxon>
    </lineage>
</organism>
<keyword evidence="3" id="KW-0862">Zinc</keyword>
<dbReference type="SMART" id="SM00184">
    <property type="entry name" value="RING"/>
    <property type="match status" value="1"/>
</dbReference>
<dbReference type="Proteomes" id="UP001556367">
    <property type="component" value="Unassembled WGS sequence"/>
</dbReference>
<evidence type="ECO:0000313" key="8">
    <source>
        <dbReference type="Proteomes" id="UP001556367"/>
    </source>
</evidence>
<evidence type="ECO:0000259" key="6">
    <source>
        <dbReference type="PROSITE" id="PS50089"/>
    </source>
</evidence>
<keyword evidence="8" id="KW-1185">Reference proteome</keyword>
<sequence>MDSQDFQRPRPSSRLKPADYFSIIRGIPEQLQPPLPGVTSLNLARRQSDPSPPTALSSDPQNNSVLGKRKACGASASPQQEQEATITRLRNNVQVLRAKGVAFEVALKLQQAENLGFRTLTENYEKLAKEKQAQDSELSAIKVNCHELLKEKEDKEIEITSERQKNDKISATMSTMKTLLQCHLCTDLMKIPHLIESCGHTFCLICLQSWFTKAPAPEHADTDDPEFLLNRPKTCPLCRAVVVTPPIPAYLIGELIATINDEGDEMPQITSPWKGLFPENDGNTE</sequence>
<proteinExistence type="predicted"/>
<dbReference type="InterPro" id="IPR001841">
    <property type="entry name" value="Znf_RING"/>
</dbReference>
<comment type="caution">
    <text evidence="7">The sequence shown here is derived from an EMBL/GenBank/DDBJ whole genome shotgun (WGS) entry which is preliminary data.</text>
</comment>
<evidence type="ECO:0000256" key="5">
    <source>
        <dbReference type="SAM" id="MobiDB-lite"/>
    </source>
</evidence>
<evidence type="ECO:0000313" key="7">
    <source>
        <dbReference type="EMBL" id="KAL0957277.1"/>
    </source>
</evidence>
<feature type="region of interest" description="Disordered" evidence="5">
    <location>
        <begin position="30"/>
        <end position="83"/>
    </location>
</feature>
<dbReference type="InterPro" id="IPR017907">
    <property type="entry name" value="Znf_RING_CS"/>
</dbReference>
<dbReference type="Pfam" id="PF00097">
    <property type="entry name" value="zf-C3HC4"/>
    <property type="match status" value="1"/>
</dbReference>
<evidence type="ECO:0000256" key="4">
    <source>
        <dbReference type="PROSITE-ProRule" id="PRU00175"/>
    </source>
</evidence>
<dbReference type="Gene3D" id="3.30.40.10">
    <property type="entry name" value="Zinc/RING finger domain, C3HC4 (zinc finger)"/>
    <property type="match status" value="1"/>
</dbReference>
<keyword evidence="1" id="KW-0479">Metal-binding</keyword>
<dbReference type="PROSITE" id="PS00518">
    <property type="entry name" value="ZF_RING_1"/>
    <property type="match status" value="1"/>
</dbReference>
<name>A0ABR3JP89_9AGAR</name>
<dbReference type="EMBL" id="JASNQZ010000005">
    <property type="protein sequence ID" value="KAL0957277.1"/>
    <property type="molecule type" value="Genomic_DNA"/>
</dbReference>
<evidence type="ECO:0000256" key="2">
    <source>
        <dbReference type="ARBA" id="ARBA00022771"/>
    </source>
</evidence>
<gene>
    <name evidence="7" type="ORF">HGRIS_001091</name>
</gene>
<dbReference type="InterPro" id="IPR018957">
    <property type="entry name" value="Znf_C3HC4_RING-type"/>
</dbReference>
<feature type="compositionally biased region" description="Polar residues" evidence="5">
    <location>
        <begin position="54"/>
        <end position="65"/>
    </location>
</feature>
<dbReference type="InterPro" id="IPR013083">
    <property type="entry name" value="Znf_RING/FYVE/PHD"/>
</dbReference>
<evidence type="ECO:0000256" key="1">
    <source>
        <dbReference type="ARBA" id="ARBA00022723"/>
    </source>
</evidence>
<protein>
    <recommendedName>
        <fullName evidence="6">RING-type domain-containing protein</fullName>
    </recommendedName>
</protein>
<accession>A0ABR3JP89</accession>
<dbReference type="PANTHER" id="PTHR14134">
    <property type="entry name" value="E3 UBIQUITIN-PROTEIN LIGASE RAD18"/>
    <property type="match status" value="1"/>
</dbReference>